<accession>A0A7V8U7B1</accession>
<dbReference type="EMBL" id="VDES01000001">
    <property type="protein sequence ID" value="MBA1373130.1"/>
    <property type="molecule type" value="Genomic_DNA"/>
</dbReference>
<comment type="caution">
    <text evidence="2">The sequence shown here is derived from an EMBL/GenBank/DDBJ whole genome shotgun (WGS) entry which is preliminary data.</text>
</comment>
<organism evidence="2 3">
    <name type="scientific">Sphingomonas ursincola</name>
    <dbReference type="NCBI Taxonomy" id="56361"/>
    <lineage>
        <taxon>Bacteria</taxon>
        <taxon>Pseudomonadati</taxon>
        <taxon>Pseudomonadota</taxon>
        <taxon>Alphaproteobacteria</taxon>
        <taxon>Sphingomonadales</taxon>
        <taxon>Sphingomonadaceae</taxon>
        <taxon>Sphingomonas</taxon>
    </lineage>
</organism>
<name>A0A7V8U7B1_9SPHN</name>
<dbReference type="RefSeq" id="WP_181266264.1">
    <property type="nucleotide sequence ID" value="NZ_BAAAGB010000002.1"/>
</dbReference>
<feature type="signal peptide" evidence="1">
    <location>
        <begin position="1"/>
        <end position="19"/>
    </location>
</feature>
<evidence type="ECO:0000313" key="2">
    <source>
        <dbReference type="EMBL" id="MBA1373130.1"/>
    </source>
</evidence>
<proteinExistence type="predicted"/>
<feature type="chain" id="PRO_5030959478" evidence="1">
    <location>
        <begin position="20"/>
        <end position="208"/>
    </location>
</feature>
<keyword evidence="1" id="KW-0732">Signal</keyword>
<evidence type="ECO:0000256" key="1">
    <source>
        <dbReference type="SAM" id="SignalP"/>
    </source>
</evidence>
<reference evidence="2 3" key="1">
    <citation type="journal article" date="1994" name="Int. J. Syst. Bacteriol.">
        <title>Phylogenetic positions of novel aerobic, bacteriochlorophyll a-containing bacteria and description of Roseococcus thiosulfatophilus gen. nov., sp. nov., Erythromicrobium ramosum gen. nov., sp. nov., and Erythrobacter litoralis sp. nov.</title>
        <authorList>
            <person name="Yurkov V."/>
            <person name="Stackebrandt E."/>
            <person name="Holmes A."/>
            <person name="Fuerst J.A."/>
            <person name="Hugenholtz P."/>
            <person name="Golecki J."/>
            <person name="Gad'on N."/>
            <person name="Gorlenko V.M."/>
            <person name="Kompantseva E.I."/>
            <person name="Drews G."/>
        </authorList>
    </citation>
    <scope>NUCLEOTIDE SEQUENCE [LARGE SCALE GENOMIC DNA]</scope>
    <source>
        <strain evidence="2 3">KR-99</strain>
    </source>
</reference>
<sequence length="208" mass="21135">MAFLRRSNMAVLCVAFAMAAGLGGCVSPAGPVEAVRFVSPDRASELGRGPIRVVAGEGVDSNALEYRSYAAAVERELERIGYQVLAVGARDGADIQTATVRVERAVLSPVGDDRGPVTVGVGGGTGGFGSGVGVGIGINLGGRPKGEVVTEMFVNIRAGDGTILWEGRASVEAREGSPMAETQLNASKLAQGLFTGFPGESGATISVP</sequence>
<protein>
    <submittedName>
        <fullName evidence="2">DUF4136 domain-containing protein</fullName>
    </submittedName>
</protein>
<dbReference type="PROSITE" id="PS51257">
    <property type="entry name" value="PROKAR_LIPOPROTEIN"/>
    <property type="match status" value="1"/>
</dbReference>
<dbReference type="AlphaFoldDB" id="A0A7V8U7B1"/>
<gene>
    <name evidence="2" type="ORF">FG486_02165</name>
</gene>
<evidence type="ECO:0000313" key="3">
    <source>
        <dbReference type="Proteomes" id="UP000589292"/>
    </source>
</evidence>
<keyword evidence="3" id="KW-1185">Reference proteome</keyword>
<dbReference type="Proteomes" id="UP000589292">
    <property type="component" value="Unassembled WGS sequence"/>
</dbReference>